<dbReference type="SUPFAM" id="SSF48452">
    <property type="entry name" value="TPR-like"/>
    <property type="match status" value="1"/>
</dbReference>
<evidence type="ECO:0000256" key="1">
    <source>
        <dbReference type="SAM" id="MobiDB-lite"/>
    </source>
</evidence>
<dbReference type="Gene3D" id="1.25.40.10">
    <property type="entry name" value="Tetratricopeptide repeat domain"/>
    <property type="match status" value="1"/>
</dbReference>
<dbReference type="Pfam" id="PF07607">
    <property type="entry name" value="DUF1570"/>
    <property type="match status" value="1"/>
</dbReference>
<feature type="chain" id="PRO_5045764475" evidence="2">
    <location>
        <begin position="20"/>
        <end position="523"/>
    </location>
</feature>
<reference evidence="4 5" key="1">
    <citation type="submission" date="2023-10" db="EMBL/GenBank/DDBJ databases">
        <title>Sphingomonas sp. HF-S4 16S ribosomal RNA gene Genome sequencing and assembly.</title>
        <authorList>
            <person name="Lee H."/>
        </authorList>
    </citation>
    <scope>NUCLEOTIDE SEQUENCE [LARGE SCALE GENOMIC DNA]</scope>
    <source>
        <strain evidence="4 5">HF-S4</strain>
    </source>
</reference>
<accession>A0ABU3YD68</accession>
<keyword evidence="5" id="KW-1185">Reference proteome</keyword>
<feature type="region of interest" description="Disordered" evidence="1">
    <location>
        <begin position="492"/>
        <end position="523"/>
    </location>
</feature>
<comment type="caution">
    <text evidence="4">The sequence shown here is derived from an EMBL/GenBank/DDBJ whole genome shotgun (WGS) entry which is preliminary data.</text>
</comment>
<evidence type="ECO:0000313" key="5">
    <source>
        <dbReference type="Proteomes" id="UP001273531"/>
    </source>
</evidence>
<feature type="compositionally biased region" description="Low complexity" evidence="1">
    <location>
        <begin position="492"/>
        <end position="511"/>
    </location>
</feature>
<dbReference type="InterPro" id="IPR011990">
    <property type="entry name" value="TPR-like_helical_dom_sf"/>
</dbReference>
<gene>
    <name evidence="4" type="ORF">RZN05_20265</name>
</gene>
<evidence type="ECO:0000259" key="3">
    <source>
        <dbReference type="Pfam" id="PF07607"/>
    </source>
</evidence>
<evidence type="ECO:0000256" key="2">
    <source>
        <dbReference type="SAM" id="SignalP"/>
    </source>
</evidence>
<organism evidence="4 5">
    <name type="scientific">Sphingomonas agrestis</name>
    <dbReference type="NCBI Taxonomy" id="3080540"/>
    <lineage>
        <taxon>Bacteria</taxon>
        <taxon>Pseudomonadati</taxon>
        <taxon>Pseudomonadota</taxon>
        <taxon>Alphaproteobacteria</taxon>
        <taxon>Sphingomonadales</taxon>
        <taxon>Sphingomonadaceae</taxon>
        <taxon>Sphingomonas</taxon>
    </lineage>
</organism>
<dbReference type="EMBL" id="JAWJEJ010000002">
    <property type="protein sequence ID" value="MDV3459340.1"/>
    <property type="molecule type" value="Genomic_DNA"/>
</dbReference>
<dbReference type="Proteomes" id="UP001273531">
    <property type="component" value="Unassembled WGS sequence"/>
</dbReference>
<dbReference type="RefSeq" id="WP_317228486.1">
    <property type="nucleotide sequence ID" value="NZ_JAWJEJ010000002.1"/>
</dbReference>
<keyword evidence="2" id="KW-0732">Signal</keyword>
<protein>
    <submittedName>
        <fullName evidence="4">DUF1570 domain-containing protein</fullName>
    </submittedName>
</protein>
<name>A0ABU3YD68_9SPHN</name>
<sequence>MIRRLLLPLLLLVPGTANADWYEASSRHFVVYSDQKPERLEQFATELEQFDHAVRLYGGWKDEPIAAPNRVTVYVVDDRDAVIKLIGDKFVGGFYKPRAGGSMAVVPRRLGSGAATDLDAQGILFHEYAHHLMWSIAPHSVHPSWFIEGFAEVFATADFDKDGAVRIGMPPLYRARTIMSGNNLPIDKMLVADTLKLDREQRSALYGRGWLLTHYTMIANKRRDQLTAYLRAMNQGKKSLEAAQAFGDLAKFDAELERYKRGKLIGYRVAAAEAGQIKITLRKLTPGEAATMDVRIRSKNGVNAKTAPGVYEEARKAAAPFPNDPGAQIVLAEAAYDARDLPAAGAAADRALAADPKAVDAWLYKAMVRMAAARQARDRSKETQTEIRKIIAQGNRLEPDDPKLLILYFRSFVDFGSAPSENAKQGLARAFDLAPQDVGLRFNAAQMYLRDGNKEKARAMLAPLAYSPHGQGFARRAAALIATIDEGDVKGAIDTLDTAPPADDASEAPETPAAPPTARPTAR</sequence>
<feature type="domain" description="DUF1570" evidence="3">
    <location>
        <begin position="125"/>
        <end position="234"/>
    </location>
</feature>
<feature type="signal peptide" evidence="2">
    <location>
        <begin position="1"/>
        <end position="19"/>
    </location>
</feature>
<proteinExistence type="predicted"/>
<evidence type="ECO:0000313" key="4">
    <source>
        <dbReference type="EMBL" id="MDV3459340.1"/>
    </source>
</evidence>
<feature type="compositionally biased region" description="Pro residues" evidence="1">
    <location>
        <begin position="512"/>
        <end position="523"/>
    </location>
</feature>
<dbReference type="InterPro" id="IPR011464">
    <property type="entry name" value="DUF1570"/>
</dbReference>